<accession>A0ABW7YKR0</accession>
<sequence length="209" mass="24189">MKFIEDPPEGEYLPALYKGEDMTGHEFGRYRVLGRSGTKRYSEKKIVAIWAAECLDCGNEYKASVQRIRDRKYGCHNCAHKTMSGNKHARWTGGEHVPGYFAAKFRAKLDRRTQTLEWALTTEYLDEQWITQGGHCAYTGWELQFGRTGLQAREQTASLDRIDSREGYVPGNVQFVHKDINLMKWNHSETRFVELCRAVAEYRKENPSV</sequence>
<reference evidence="1 2" key="1">
    <citation type="submission" date="2024-10" db="EMBL/GenBank/DDBJ databases">
        <title>The Natural Products Discovery Center: Release of the First 8490 Sequenced Strains for Exploring Actinobacteria Biosynthetic Diversity.</title>
        <authorList>
            <person name="Kalkreuter E."/>
            <person name="Kautsar S.A."/>
            <person name="Yang D."/>
            <person name="Bader C.D."/>
            <person name="Teijaro C.N."/>
            <person name="Fluegel L."/>
            <person name="Davis C.M."/>
            <person name="Simpson J.R."/>
            <person name="Lauterbach L."/>
            <person name="Steele A.D."/>
            <person name="Gui C."/>
            <person name="Meng S."/>
            <person name="Li G."/>
            <person name="Viehrig K."/>
            <person name="Ye F."/>
            <person name="Su P."/>
            <person name="Kiefer A.F."/>
            <person name="Nichols A."/>
            <person name="Cepeda A.J."/>
            <person name="Yan W."/>
            <person name="Fan B."/>
            <person name="Jiang Y."/>
            <person name="Adhikari A."/>
            <person name="Zheng C.-J."/>
            <person name="Schuster L."/>
            <person name="Cowan T.M."/>
            <person name="Smanski M.J."/>
            <person name="Chevrette M.G."/>
            <person name="De Carvalho L.P.S."/>
            <person name="Shen B."/>
        </authorList>
    </citation>
    <scope>NUCLEOTIDE SEQUENCE [LARGE SCALE GENOMIC DNA]</scope>
    <source>
        <strain evidence="1 2">NPDC050545</strain>
    </source>
</reference>
<name>A0ABW7YKR0_9ACTN</name>
<comment type="caution">
    <text evidence="1">The sequence shown here is derived from an EMBL/GenBank/DDBJ whole genome shotgun (WGS) entry which is preliminary data.</text>
</comment>
<keyword evidence="2" id="KW-1185">Reference proteome</keyword>
<dbReference type="Gene3D" id="3.30.40.220">
    <property type="match status" value="1"/>
</dbReference>
<dbReference type="Proteomes" id="UP001612741">
    <property type="component" value="Unassembled WGS sequence"/>
</dbReference>
<organism evidence="1 2">
    <name type="scientific">Nonomuraea typhae</name>
    <dbReference type="NCBI Taxonomy" id="2603600"/>
    <lineage>
        <taxon>Bacteria</taxon>
        <taxon>Bacillati</taxon>
        <taxon>Actinomycetota</taxon>
        <taxon>Actinomycetes</taxon>
        <taxon>Streptosporangiales</taxon>
        <taxon>Streptosporangiaceae</taxon>
        <taxon>Nonomuraea</taxon>
    </lineage>
</organism>
<evidence type="ECO:0000313" key="2">
    <source>
        <dbReference type="Proteomes" id="UP001612741"/>
    </source>
</evidence>
<evidence type="ECO:0000313" key="1">
    <source>
        <dbReference type="EMBL" id="MFI6495929.1"/>
    </source>
</evidence>
<dbReference type="RefSeq" id="WP_397077733.1">
    <property type="nucleotide sequence ID" value="NZ_JBITGY010000001.1"/>
</dbReference>
<dbReference type="EMBL" id="JBITGY010000001">
    <property type="protein sequence ID" value="MFI6495929.1"/>
    <property type="molecule type" value="Genomic_DNA"/>
</dbReference>
<proteinExistence type="predicted"/>
<protein>
    <recommendedName>
        <fullName evidence="3">HNH endonuclease</fullName>
    </recommendedName>
</protein>
<evidence type="ECO:0008006" key="3">
    <source>
        <dbReference type="Google" id="ProtNLM"/>
    </source>
</evidence>
<gene>
    <name evidence="1" type="ORF">ACIBG2_01005</name>
</gene>